<sequence>MRYDQQQPSDNRPKLFMAPPMQPPYGHYLPHGIPHHTPLKYENGAAPYLPPSMPDYQAPPNDTPSSAKRSREELNMKEKQRMFKLNERISQLRELLDAAGMQTKKNKQSVLDNTAHFVEKLQTDLKVAQQKAARAEKQAESFRALAPRGDKVLRRAFESSSTPRLVVDLQCHTLAFNAAFVKHTGLAEPTLKKKKTLRQFVCVDQEKLDKIVDKIRDTKKTVGVLVKAYAAGGKTVAVNLIAAVVMDDSGEAVNVEFSLIPVDVQQQRPQQASTKRRKVDVKSDEKQMPGKDPTTGGDKHADESAIYVHL</sequence>
<dbReference type="Gene3D" id="3.30.450.20">
    <property type="entry name" value="PAS domain"/>
    <property type="match status" value="1"/>
</dbReference>
<dbReference type="GO" id="GO:0046983">
    <property type="term" value="F:protein dimerization activity"/>
    <property type="evidence" value="ECO:0007669"/>
    <property type="project" value="InterPro"/>
</dbReference>
<keyword evidence="1" id="KW-0175">Coiled coil</keyword>
<dbReference type="eggNOG" id="ENOG502RFS9">
    <property type="taxonomic scope" value="Eukaryota"/>
</dbReference>
<dbReference type="OrthoDB" id="200651at2759"/>
<dbReference type="VEuPathDB" id="FungiDB:KRP23_760"/>
<dbReference type="InterPro" id="IPR035965">
    <property type="entry name" value="PAS-like_dom_sf"/>
</dbReference>
<dbReference type="RefSeq" id="XP_067751323.1">
    <property type="nucleotide sequence ID" value="XM_067892702.1"/>
</dbReference>
<dbReference type="HOGENOM" id="CLU_066775_0_0_1"/>
<dbReference type="Pfam" id="PF00010">
    <property type="entry name" value="HLH"/>
    <property type="match status" value="1"/>
</dbReference>
<accession>H3H2D4</accession>
<dbReference type="InterPro" id="IPR000014">
    <property type="entry name" value="PAS"/>
</dbReference>
<dbReference type="InterPro" id="IPR036638">
    <property type="entry name" value="HLH_DNA-bd_sf"/>
</dbReference>
<evidence type="ECO:0000256" key="1">
    <source>
        <dbReference type="SAM" id="Coils"/>
    </source>
</evidence>
<organism evidence="4 5">
    <name type="scientific">Phytophthora ramorum</name>
    <name type="common">Sudden oak death agent</name>
    <dbReference type="NCBI Taxonomy" id="164328"/>
    <lineage>
        <taxon>Eukaryota</taxon>
        <taxon>Sar</taxon>
        <taxon>Stramenopiles</taxon>
        <taxon>Oomycota</taxon>
        <taxon>Peronosporomycetes</taxon>
        <taxon>Peronosporales</taxon>
        <taxon>Peronosporaceae</taxon>
        <taxon>Phytophthora</taxon>
    </lineage>
</organism>
<dbReference type="PROSITE" id="PS50888">
    <property type="entry name" value="BHLH"/>
    <property type="match status" value="1"/>
</dbReference>
<proteinExistence type="predicted"/>
<keyword evidence="5" id="KW-1185">Reference proteome</keyword>
<dbReference type="Gene3D" id="4.10.280.10">
    <property type="entry name" value="Helix-loop-helix DNA-binding domain"/>
    <property type="match status" value="1"/>
</dbReference>
<dbReference type="SMART" id="SM00353">
    <property type="entry name" value="HLH"/>
    <property type="match status" value="1"/>
</dbReference>
<evidence type="ECO:0000313" key="4">
    <source>
        <dbReference type="EnsemblProtists" id="Phyra84529"/>
    </source>
</evidence>
<evidence type="ECO:0000256" key="2">
    <source>
        <dbReference type="SAM" id="MobiDB-lite"/>
    </source>
</evidence>
<feature type="compositionally biased region" description="Basic and acidic residues" evidence="2">
    <location>
        <begin position="280"/>
        <end position="289"/>
    </location>
</feature>
<dbReference type="InterPro" id="IPR011598">
    <property type="entry name" value="bHLH_dom"/>
</dbReference>
<dbReference type="VEuPathDB" id="FungiDB:KRP22_6341"/>
<dbReference type="SUPFAM" id="SSF47459">
    <property type="entry name" value="HLH, helix-loop-helix DNA-binding domain"/>
    <property type="match status" value="1"/>
</dbReference>
<dbReference type="GeneID" id="94228726"/>
<feature type="region of interest" description="Disordered" evidence="2">
    <location>
        <begin position="1"/>
        <end position="71"/>
    </location>
</feature>
<dbReference type="EnsemblProtists" id="Phyra84529">
    <property type="protein sequence ID" value="Phyra84529"/>
    <property type="gene ID" value="Phyra84529"/>
</dbReference>
<protein>
    <recommendedName>
        <fullName evidence="3">BHLH domain-containing protein</fullName>
    </recommendedName>
</protein>
<reference evidence="5" key="1">
    <citation type="journal article" date="2006" name="Science">
        <title>Phytophthora genome sequences uncover evolutionary origins and mechanisms of pathogenesis.</title>
        <authorList>
            <person name="Tyler B.M."/>
            <person name="Tripathy S."/>
            <person name="Zhang X."/>
            <person name="Dehal P."/>
            <person name="Jiang R.H."/>
            <person name="Aerts A."/>
            <person name="Arredondo F.D."/>
            <person name="Baxter L."/>
            <person name="Bensasson D."/>
            <person name="Beynon J.L."/>
            <person name="Chapman J."/>
            <person name="Damasceno C.M."/>
            <person name="Dorrance A.E."/>
            <person name="Dou D."/>
            <person name="Dickerman A.W."/>
            <person name="Dubchak I.L."/>
            <person name="Garbelotto M."/>
            <person name="Gijzen M."/>
            <person name="Gordon S.G."/>
            <person name="Govers F."/>
            <person name="Grunwald N.J."/>
            <person name="Huang W."/>
            <person name="Ivors K.L."/>
            <person name="Jones R.W."/>
            <person name="Kamoun S."/>
            <person name="Krampis K."/>
            <person name="Lamour K.H."/>
            <person name="Lee M.K."/>
            <person name="McDonald W.H."/>
            <person name="Medina M."/>
            <person name="Meijer H.J."/>
            <person name="Nordberg E.K."/>
            <person name="Maclean D.J."/>
            <person name="Ospina-Giraldo M.D."/>
            <person name="Morris P.F."/>
            <person name="Phuntumart V."/>
            <person name="Putnam N.H."/>
            <person name="Rash S."/>
            <person name="Rose J.K."/>
            <person name="Sakihama Y."/>
            <person name="Salamov A.A."/>
            <person name="Savidor A."/>
            <person name="Scheuring C.F."/>
            <person name="Smith B.M."/>
            <person name="Sobral B.W."/>
            <person name="Terry A."/>
            <person name="Torto-Alalibo T.A."/>
            <person name="Win J."/>
            <person name="Xu Z."/>
            <person name="Zhang H."/>
            <person name="Grigoriev I.V."/>
            <person name="Rokhsar D.S."/>
            <person name="Boore J.L."/>
        </authorList>
    </citation>
    <scope>NUCLEOTIDE SEQUENCE [LARGE SCALE GENOMIC DNA]</scope>
    <source>
        <strain evidence="5">Pr102</strain>
    </source>
</reference>
<dbReference type="AlphaFoldDB" id="H3H2D4"/>
<evidence type="ECO:0000259" key="3">
    <source>
        <dbReference type="PROSITE" id="PS50888"/>
    </source>
</evidence>
<evidence type="ECO:0000313" key="5">
    <source>
        <dbReference type="Proteomes" id="UP000005238"/>
    </source>
</evidence>
<dbReference type="InParanoid" id="H3H2D4"/>
<dbReference type="NCBIfam" id="TIGR00229">
    <property type="entry name" value="sensory_box"/>
    <property type="match status" value="1"/>
</dbReference>
<reference evidence="4" key="2">
    <citation type="submission" date="2015-06" db="UniProtKB">
        <authorList>
            <consortium name="EnsemblProtists"/>
        </authorList>
    </citation>
    <scope>IDENTIFICATION</scope>
    <source>
        <strain evidence="4">Pr102</strain>
    </source>
</reference>
<feature type="domain" description="BHLH" evidence="3">
    <location>
        <begin position="69"/>
        <end position="121"/>
    </location>
</feature>
<feature type="region of interest" description="Disordered" evidence="2">
    <location>
        <begin position="266"/>
        <end position="310"/>
    </location>
</feature>
<feature type="coiled-coil region" evidence="1">
    <location>
        <begin position="75"/>
        <end position="145"/>
    </location>
</feature>
<dbReference type="EMBL" id="DS566112">
    <property type="status" value="NOT_ANNOTATED_CDS"/>
    <property type="molecule type" value="Genomic_DNA"/>
</dbReference>
<dbReference type="STRING" id="164328.H3H2D4"/>
<feature type="compositionally biased region" description="Polar residues" evidence="2">
    <location>
        <begin position="1"/>
        <end position="10"/>
    </location>
</feature>
<dbReference type="SUPFAM" id="SSF55785">
    <property type="entry name" value="PYP-like sensor domain (PAS domain)"/>
    <property type="match status" value="1"/>
</dbReference>
<name>H3H2D4_PHYRM</name>
<dbReference type="Proteomes" id="UP000005238">
    <property type="component" value="Unassembled WGS sequence"/>
</dbReference>
<dbReference type="CDD" id="cd00083">
    <property type="entry name" value="bHLH_SF"/>
    <property type="match status" value="1"/>
</dbReference>